<dbReference type="AlphaFoldDB" id="A0A9P6D2J9"/>
<accession>A0A9P6D2J9</accession>
<protein>
    <submittedName>
        <fullName evidence="1">Uncharacterized protein</fullName>
    </submittedName>
</protein>
<dbReference type="Proteomes" id="UP000807025">
    <property type="component" value="Unassembled WGS sequence"/>
</dbReference>
<proteinExistence type="predicted"/>
<reference evidence="1" key="1">
    <citation type="submission" date="2020-11" db="EMBL/GenBank/DDBJ databases">
        <authorList>
            <consortium name="DOE Joint Genome Institute"/>
            <person name="Ahrendt S."/>
            <person name="Riley R."/>
            <person name="Andreopoulos W."/>
            <person name="Labutti K."/>
            <person name="Pangilinan J."/>
            <person name="Ruiz-Duenas F.J."/>
            <person name="Barrasa J.M."/>
            <person name="Sanchez-Garcia M."/>
            <person name="Camarero S."/>
            <person name="Miyauchi S."/>
            <person name="Serrano A."/>
            <person name="Linde D."/>
            <person name="Babiker R."/>
            <person name="Drula E."/>
            <person name="Ayuso-Fernandez I."/>
            <person name="Pacheco R."/>
            <person name="Padilla G."/>
            <person name="Ferreira P."/>
            <person name="Barriuso J."/>
            <person name="Kellner H."/>
            <person name="Castanera R."/>
            <person name="Alfaro M."/>
            <person name="Ramirez L."/>
            <person name="Pisabarro A.G."/>
            <person name="Kuo A."/>
            <person name="Tritt A."/>
            <person name="Lipzen A."/>
            <person name="He G."/>
            <person name="Yan M."/>
            <person name="Ng V."/>
            <person name="Cullen D."/>
            <person name="Martin F."/>
            <person name="Rosso M.-N."/>
            <person name="Henrissat B."/>
            <person name="Hibbett D."/>
            <person name="Martinez A.T."/>
            <person name="Grigoriev I.V."/>
        </authorList>
    </citation>
    <scope>NUCLEOTIDE SEQUENCE</scope>
    <source>
        <strain evidence="1">ATCC 90797</strain>
    </source>
</reference>
<gene>
    <name evidence="1" type="ORF">BDN71DRAFT_1455019</name>
</gene>
<evidence type="ECO:0000313" key="2">
    <source>
        <dbReference type="Proteomes" id="UP000807025"/>
    </source>
</evidence>
<sequence length="63" mass="7580">MEMQRRRAGGHEEPGIPAYFSSYFRQRPYMRVRIPSYWLRTLGDWDDDYRSSEWTLGSTVFNG</sequence>
<evidence type="ECO:0000313" key="1">
    <source>
        <dbReference type="EMBL" id="KAF9490071.1"/>
    </source>
</evidence>
<keyword evidence="2" id="KW-1185">Reference proteome</keyword>
<organism evidence="1 2">
    <name type="scientific">Pleurotus eryngii</name>
    <name type="common">Boletus of the steppes</name>
    <dbReference type="NCBI Taxonomy" id="5323"/>
    <lineage>
        <taxon>Eukaryota</taxon>
        <taxon>Fungi</taxon>
        <taxon>Dikarya</taxon>
        <taxon>Basidiomycota</taxon>
        <taxon>Agaricomycotina</taxon>
        <taxon>Agaricomycetes</taxon>
        <taxon>Agaricomycetidae</taxon>
        <taxon>Agaricales</taxon>
        <taxon>Pleurotineae</taxon>
        <taxon>Pleurotaceae</taxon>
        <taxon>Pleurotus</taxon>
    </lineage>
</organism>
<name>A0A9P6D2J9_PLEER</name>
<comment type="caution">
    <text evidence="1">The sequence shown here is derived from an EMBL/GenBank/DDBJ whole genome shotgun (WGS) entry which is preliminary data.</text>
</comment>
<dbReference type="EMBL" id="MU154650">
    <property type="protein sequence ID" value="KAF9490071.1"/>
    <property type="molecule type" value="Genomic_DNA"/>
</dbReference>